<keyword evidence="3" id="KW-1185">Reference proteome</keyword>
<reference evidence="2 3" key="1">
    <citation type="submission" date="2017-05" db="EMBL/GenBank/DDBJ databases">
        <authorList>
            <person name="Varghese N."/>
            <person name="Submissions S."/>
        </authorList>
    </citation>
    <scope>NUCLEOTIDE SEQUENCE [LARGE SCALE GENOMIC DNA]</scope>
    <source>
        <strain evidence="2 3">DSM 21985</strain>
    </source>
</reference>
<evidence type="ECO:0000313" key="2">
    <source>
        <dbReference type="EMBL" id="SMO91014.1"/>
    </source>
</evidence>
<organism evidence="2 3">
    <name type="scientific">Gracilimonas mengyeensis</name>
    <dbReference type="NCBI Taxonomy" id="1302730"/>
    <lineage>
        <taxon>Bacteria</taxon>
        <taxon>Pseudomonadati</taxon>
        <taxon>Balneolota</taxon>
        <taxon>Balneolia</taxon>
        <taxon>Balneolales</taxon>
        <taxon>Balneolaceae</taxon>
        <taxon>Gracilimonas</taxon>
    </lineage>
</organism>
<name>A0A521F4D6_9BACT</name>
<dbReference type="AlphaFoldDB" id="A0A521F4D6"/>
<protein>
    <submittedName>
        <fullName evidence="2">Uncharacterized protein</fullName>
    </submittedName>
</protein>
<dbReference type="EMBL" id="FXTP01000015">
    <property type="protein sequence ID" value="SMO91014.1"/>
    <property type="molecule type" value="Genomic_DNA"/>
</dbReference>
<accession>A0A521F4D6</accession>
<feature type="region of interest" description="Disordered" evidence="1">
    <location>
        <begin position="1"/>
        <end position="35"/>
    </location>
</feature>
<sequence>MREQKKDRTPAKGNGLNIGNQFKTGTTNLGNPKGLNNAIKRRRITVLKHTLVNGHITYLKVLEGLQSNFEGVHNEN</sequence>
<proteinExistence type="predicted"/>
<gene>
    <name evidence="2" type="ORF">SAMN06265219_11525</name>
</gene>
<dbReference type="RefSeq" id="WP_142455593.1">
    <property type="nucleotide sequence ID" value="NZ_FXTP01000015.1"/>
</dbReference>
<dbReference type="Proteomes" id="UP000317557">
    <property type="component" value="Unassembled WGS sequence"/>
</dbReference>
<feature type="compositionally biased region" description="Polar residues" evidence="1">
    <location>
        <begin position="17"/>
        <end position="30"/>
    </location>
</feature>
<evidence type="ECO:0000313" key="3">
    <source>
        <dbReference type="Proteomes" id="UP000317557"/>
    </source>
</evidence>
<evidence type="ECO:0000256" key="1">
    <source>
        <dbReference type="SAM" id="MobiDB-lite"/>
    </source>
</evidence>
<feature type="compositionally biased region" description="Basic and acidic residues" evidence="1">
    <location>
        <begin position="1"/>
        <end position="10"/>
    </location>
</feature>